<dbReference type="EMBL" id="JALAZD010000005">
    <property type="protein sequence ID" value="MCI0129362.1"/>
    <property type="molecule type" value="Genomic_DNA"/>
</dbReference>
<evidence type="ECO:0000256" key="1">
    <source>
        <dbReference type="ARBA" id="ARBA00022490"/>
    </source>
</evidence>
<name>A0AA41QS61_9HYPH</name>
<reference evidence="8" key="1">
    <citation type="submission" date="2022-03" db="EMBL/GenBank/DDBJ databases">
        <title>The complete genome sequence of a Methyloterrigena soli.</title>
        <authorList>
            <person name="Zi Z."/>
        </authorList>
    </citation>
    <scope>NUCLEOTIDE SEQUENCE</scope>
    <source>
        <strain evidence="8">M48</strain>
    </source>
</reference>
<dbReference type="Pfam" id="PF01782">
    <property type="entry name" value="RimM"/>
    <property type="match status" value="1"/>
</dbReference>
<comment type="function">
    <text evidence="5">An accessory protein needed during the final step in the assembly of 30S ribosomal subunit, possibly for assembly of the head region. Essential for efficient processing of 16S rRNA. May be needed both before and after RbfA during the maturation of 16S rRNA. It has affinity for free ribosomal 30S subunits but not for 70S ribosomes.</text>
</comment>
<dbReference type="PANTHER" id="PTHR33692">
    <property type="entry name" value="RIBOSOME MATURATION FACTOR RIMM"/>
    <property type="match status" value="1"/>
</dbReference>
<dbReference type="InterPro" id="IPR002676">
    <property type="entry name" value="RimM_N"/>
</dbReference>
<protein>
    <recommendedName>
        <fullName evidence="5">Ribosome maturation factor RimM</fullName>
    </recommendedName>
</protein>
<dbReference type="SUPFAM" id="SSF50346">
    <property type="entry name" value="PRC-barrel domain"/>
    <property type="match status" value="1"/>
</dbReference>
<dbReference type="InterPro" id="IPR011033">
    <property type="entry name" value="PRC_barrel-like_sf"/>
</dbReference>
<organism evidence="8 9">
    <name type="scientific">Paradevosia shaoguanensis</name>
    <dbReference type="NCBI Taxonomy" id="1335043"/>
    <lineage>
        <taxon>Bacteria</taxon>
        <taxon>Pseudomonadati</taxon>
        <taxon>Pseudomonadota</taxon>
        <taxon>Alphaproteobacteria</taxon>
        <taxon>Hyphomicrobiales</taxon>
        <taxon>Devosiaceae</taxon>
        <taxon>Paradevosia</taxon>
    </lineage>
</organism>
<dbReference type="GO" id="GO:0042274">
    <property type="term" value="P:ribosomal small subunit biogenesis"/>
    <property type="evidence" value="ECO:0007669"/>
    <property type="project" value="UniProtKB-UniRule"/>
</dbReference>
<dbReference type="InterPro" id="IPR056792">
    <property type="entry name" value="PRC_RimM"/>
</dbReference>
<dbReference type="Gene3D" id="2.40.30.60">
    <property type="entry name" value="RimM"/>
    <property type="match status" value="1"/>
</dbReference>
<dbReference type="SUPFAM" id="SSF50447">
    <property type="entry name" value="Translation proteins"/>
    <property type="match status" value="1"/>
</dbReference>
<comment type="subunit">
    <text evidence="5">Binds ribosomal protein uS19.</text>
</comment>
<comment type="subcellular location">
    <subcellularLocation>
        <location evidence="5">Cytoplasm</location>
    </subcellularLocation>
</comment>
<feature type="domain" description="RimM N-terminal" evidence="6">
    <location>
        <begin position="14"/>
        <end position="92"/>
    </location>
</feature>
<dbReference type="GO" id="GO:0005840">
    <property type="term" value="C:ribosome"/>
    <property type="evidence" value="ECO:0007669"/>
    <property type="project" value="InterPro"/>
</dbReference>
<evidence type="ECO:0000256" key="4">
    <source>
        <dbReference type="ARBA" id="ARBA00023186"/>
    </source>
</evidence>
<dbReference type="Gene3D" id="2.30.30.240">
    <property type="entry name" value="PRC-barrel domain"/>
    <property type="match status" value="1"/>
</dbReference>
<keyword evidence="3 5" id="KW-0698">rRNA processing</keyword>
<evidence type="ECO:0000313" key="8">
    <source>
        <dbReference type="EMBL" id="MCI0129362.1"/>
    </source>
</evidence>
<dbReference type="InterPro" id="IPR009000">
    <property type="entry name" value="Transl_B-barrel_sf"/>
</dbReference>
<dbReference type="NCBIfam" id="TIGR02273">
    <property type="entry name" value="16S_RimM"/>
    <property type="match status" value="1"/>
</dbReference>
<dbReference type="GO" id="GO:0005737">
    <property type="term" value="C:cytoplasm"/>
    <property type="evidence" value="ECO:0007669"/>
    <property type="project" value="UniProtKB-SubCell"/>
</dbReference>
<evidence type="ECO:0000313" key="9">
    <source>
        <dbReference type="Proteomes" id="UP001156140"/>
    </source>
</evidence>
<evidence type="ECO:0000259" key="6">
    <source>
        <dbReference type="Pfam" id="PF01782"/>
    </source>
</evidence>
<keyword evidence="2 5" id="KW-0690">Ribosome biogenesis</keyword>
<evidence type="ECO:0000256" key="5">
    <source>
        <dbReference type="HAMAP-Rule" id="MF_00014"/>
    </source>
</evidence>
<sequence length="183" mass="19769">MVGGKADDKNRLLLGRIGAAHGIKGEVRITPFTGEPLAIASYGPLDTDKPGVRIEIASARSSGNVVIARIKGVSDRNEAEKLNGVDLYVDRARLPETDDEDDFYHADLIGLEARLTDGRVLGEVISVPNYGASDLIEVRDGRSGDTFLFPFTRQVVPEVRVADGYLVIEPPVETEPGEAEEPN</sequence>
<dbReference type="Proteomes" id="UP001156140">
    <property type="component" value="Unassembled WGS sequence"/>
</dbReference>
<dbReference type="HAMAP" id="MF_00014">
    <property type="entry name" value="Ribosome_mat_RimM"/>
    <property type="match status" value="1"/>
</dbReference>
<dbReference type="PANTHER" id="PTHR33692:SF1">
    <property type="entry name" value="RIBOSOME MATURATION FACTOR RIMM"/>
    <property type="match status" value="1"/>
</dbReference>
<keyword evidence="1 5" id="KW-0963">Cytoplasm</keyword>
<evidence type="ECO:0000256" key="2">
    <source>
        <dbReference type="ARBA" id="ARBA00022517"/>
    </source>
</evidence>
<dbReference type="InterPro" id="IPR011961">
    <property type="entry name" value="RimM"/>
</dbReference>
<keyword evidence="4 5" id="KW-0143">Chaperone</keyword>
<gene>
    <name evidence="5 8" type="primary">rimM</name>
    <name evidence="8" type="ORF">ML536_21210</name>
</gene>
<dbReference type="RefSeq" id="WP_035096018.1">
    <property type="nucleotide sequence ID" value="NZ_JAKETQ010000005.1"/>
</dbReference>
<comment type="domain">
    <text evidence="5">The PRC barrel domain binds ribosomal protein uS19.</text>
</comment>
<comment type="similarity">
    <text evidence="5">Belongs to the RimM family.</text>
</comment>
<proteinExistence type="inferred from homology"/>
<dbReference type="AlphaFoldDB" id="A0AA41QS61"/>
<accession>A0AA41QS61</accession>
<evidence type="ECO:0000256" key="3">
    <source>
        <dbReference type="ARBA" id="ARBA00022552"/>
    </source>
</evidence>
<dbReference type="InterPro" id="IPR036976">
    <property type="entry name" value="RimM_N_sf"/>
</dbReference>
<dbReference type="Pfam" id="PF24986">
    <property type="entry name" value="PRC_RimM"/>
    <property type="match status" value="1"/>
</dbReference>
<dbReference type="GO" id="GO:0006364">
    <property type="term" value="P:rRNA processing"/>
    <property type="evidence" value="ECO:0007669"/>
    <property type="project" value="UniProtKB-UniRule"/>
</dbReference>
<evidence type="ECO:0000259" key="7">
    <source>
        <dbReference type="Pfam" id="PF24986"/>
    </source>
</evidence>
<dbReference type="GO" id="GO:0043022">
    <property type="term" value="F:ribosome binding"/>
    <property type="evidence" value="ECO:0007669"/>
    <property type="project" value="InterPro"/>
</dbReference>
<comment type="caution">
    <text evidence="8">The sequence shown here is derived from an EMBL/GenBank/DDBJ whole genome shotgun (WGS) entry which is preliminary data.</text>
</comment>
<feature type="domain" description="Ribosome maturation factor RimM PRC barrel" evidence="7">
    <location>
        <begin position="106"/>
        <end position="173"/>
    </location>
</feature>
<keyword evidence="9" id="KW-1185">Reference proteome</keyword>